<proteinExistence type="predicted"/>
<dbReference type="PANTHER" id="PTHR33710">
    <property type="entry name" value="BNAC02G09200D PROTEIN"/>
    <property type="match status" value="1"/>
</dbReference>
<dbReference type="PANTHER" id="PTHR33710:SF71">
    <property type="entry name" value="ENDONUCLEASE_EXONUCLEASE_PHOSPHATASE DOMAIN-CONTAINING PROTEIN"/>
    <property type="match status" value="1"/>
</dbReference>
<sequence length="455" mass="51675">MQVTNFNSLFWNVRGLNRGAKRYMVCCYSKEEHCTVVALQETKLQSISASCTKELTGFQQPGFITTDAIALAGGHVLIWDEAFWLPLASHIGTHALMAKLEQIRTKQKLVFISVYGPPRHAGHRAFFAELGALLIDPTARYIIGGDFNVTRFSFEKRNCRGLLADSALFSQLISDSELNNLPLKGLDFTWSNNQASLRLARLDRVLLSLPTSILIPLATVIGGERRLSDHNALILRAGISSNLGVCWFRLENWWLNKVSFRGIIQAAWSELFSSVSAASVWIERWKKLRRTLKQWALINKRENNARKRYLEADIHKLNIKASTQELSTDEFLNLHACKKELDDFYDNEVVYWRQRAKLRWMKEGDQNSRFYHQWASLKKKQNWIHQIHINAGIISSSNDIARAFRTFYIQLLVMQGAGGKASTSFESLIQVSRIDNAWRGGKAGTLAVLSLGSSI</sequence>
<dbReference type="EMBL" id="CP136894">
    <property type="protein sequence ID" value="WOL09132.1"/>
    <property type="molecule type" value="Genomic_DNA"/>
</dbReference>
<dbReference type="AlphaFoldDB" id="A0AAQ3KI84"/>
<dbReference type="Pfam" id="PF03372">
    <property type="entry name" value="Exo_endo_phos"/>
    <property type="match status" value="1"/>
</dbReference>
<organism evidence="2 3">
    <name type="scientific">Canna indica</name>
    <name type="common">Indian-shot</name>
    <dbReference type="NCBI Taxonomy" id="4628"/>
    <lineage>
        <taxon>Eukaryota</taxon>
        <taxon>Viridiplantae</taxon>
        <taxon>Streptophyta</taxon>
        <taxon>Embryophyta</taxon>
        <taxon>Tracheophyta</taxon>
        <taxon>Spermatophyta</taxon>
        <taxon>Magnoliopsida</taxon>
        <taxon>Liliopsida</taxon>
        <taxon>Zingiberales</taxon>
        <taxon>Cannaceae</taxon>
        <taxon>Canna</taxon>
    </lineage>
</organism>
<accession>A0AAQ3KI84</accession>
<dbReference type="Proteomes" id="UP001327560">
    <property type="component" value="Chromosome 5"/>
</dbReference>
<evidence type="ECO:0000313" key="3">
    <source>
        <dbReference type="Proteomes" id="UP001327560"/>
    </source>
</evidence>
<name>A0AAQ3KI84_9LILI</name>
<keyword evidence="3" id="KW-1185">Reference proteome</keyword>
<reference evidence="2 3" key="1">
    <citation type="submission" date="2023-10" db="EMBL/GenBank/DDBJ databases">
        <title>Chromosome-scale genome assembly provides insights into flower coloration mechanisms of Canna indica.</title>
        <authorList>
            <person name="Li C."/>
        </authorList>
    </citation>
    <scope>NUCLEOTIDE SEQUENCE [LARGE SCALE GENOMIC DNA]</scope>
    <source>
        <tissue evidence="2">Flower</tissue>
    </source>
</reference>
<protein>
    <recommendedName>
        <fullName evidence="1">Endonuclease/exonuclease/phosphatase domain-containing protein</fullName>
    </recommendedName>
</protein>
<gene>
    <name evidence="2" type="ORF">Cni_G17885</name>
</gene>
<dbReference type="InterPro" id="IPR036691">
    <property type="entry name" value="Endo/exonu/phosph_ase_sf"/>
</dbReference>
<dbReference type="InterPro" id="IPR005135">
    <property type="entry name" value="Endo/exonuclease/phosphatase"/>
</dbReference>
<evidence type="ECO:0000313" key="2">
    <source>
        <dbReference type="EMBL" id="WOL09132.1"/>
    </source>
</evidence>
<dbReference type="GO" id="GO:0003824">
    <property type="term" value="F:catalytic activity"/>
    <property type="evidence" value="ECO:0007669"/>
    <property type="project" value="InterPro"/>
</dbReference>
<evidence type="ECO:0000259" key="1">
    <source>
        <dbReference type="Pfam" id="PF03372"/>
    </source>
</evidence>
<dbReference type="SUPFAM" id="SSF56219">
    <property type="entry name" value="DNase I-like"/>
    <property type="match status" value="1"/>
</dbReference>
<dbReference type="Gene3D" id="3.60.10.10">
    <property type="entry name" value="Endonuclease/exonuclease/phosphatase"/>
    <property type="match status" value="1"/>
</dbReference>
<feature type="domain" description="Endonuclease/exonuclease/phosphatase" evidence="1">
    <location>
        <begin position="10"/>
        <end position="230"/>
    </location>
</feature>